<evidence type="ECO:0000256" key="9">
    <source>
        <dbReference type="ARBA" id="ARBA00022960"/>
    </source>
</evidence>
<keyword evidence="7 14" id="KW-0547">Nucleotide-binding</keyword>
<feature type="domain" description="Mur ligase C-terminal" evidence="17">
    <location>
        <begin position="327"/>
        <end position="457"/>
    </location>
</feature>
<dbReference type="Gene3D" id="3.40.1190.10">
    <property type="entry name" value="Mur-like, catalytic domain"/>
    <property type="match status" value="1"/>
</dbReference>
<keyword evidence="15" id="KW-1133">Transmembrane helix</keyword>
<organism evidence="19 20">
    <name type="scientific">Aquisalinus flavus</name>
    <dbReference type="NCBI Taxonomy" id="1526572"/>
    <lineage>
        <taxon>Bacteria</taxon>
        <taxon>Pseudomonadati</taxon>
        <taxon>Pseudomonadota</taxon>
        <taxon>Alphaproteobacteria</taxon>
        <taxon>Parvularculales</taxon>
        <taxon>Parvularculaceae</taxon>
        <taxon>Aquisalinus</taxon>
    </lineage>
</organism>
<dbReference type="Pfam" id="PF08245">
    <property type="entry name" value="Mur_ligase_M"/>
    <property type="match status" value="1"/>
</dbReference>
<comment type="caution">
    <text evidence="19">The sequence shown here is derived from an EMBL/GenBank/DDBJ whole genome shotgun (WGS) entry which is preliminary data.</text>
</comment>
<evidence type="ECO:0000259" key="18">
    <source>
        <dbReference type="Pfam" id="PF08245"/>
    </source>
</evidence>
<dbReference type="GO" id="GO:0005737">
    <property type="term" value="C:cytoplasm"/>
    <property type="evidence" value="ECO:0007669"/>
    <property type="project" value="UniProtKB-SubCell"/>
</dbReference>
<evidence type="ECO:0000256" key="6">
    <source>
        <dbReference type="ARBA" id="ARBA00022618"/>
    </source>
</evidence>
<dbReference type="Proteomes" id="UP000613582">
    <property type="component" value="Unassembled WGS sequence"/>
</dbReference>
<evidence type="ECO:0000256" key="13">
    <source>
        <dbReference type="ARBA" id="ARBA00047833"/>
    </source>
</evidence>
<evidence type="ECO:0000256" key="8">
    <source>
        <dbReference type="ARBA" id="ARBA00022840"/>
    </source>
</evidence>
<dbReference type="Pfam" id="PF01225">
    <property type="entry name" value="Mur_ligase"/>
    <property type="match status" value="1"/>
</dbReference>
<proteinExistence type="inferred from homology"/>
<protein>
    <recommendedName>
        <fullName evidence="3 14">UDP-N-acetylmuramate--L-alanine ligase</fullName>
        <ecNumber evidence="3 14">6.3.2.8</ecNumber>
    </recommendedName>
    <alternativeName>
        <fullName evidence="14">UDP-N-acetylmuramoyl-L-alanine synthetase</fullName>
    </alternativeName>
</protein>
<evidence type="ECO:0000256" key="10">
    <source>
        <dbReference type="ARBA" id="ARBA00022984"/>
    </source>
</evidence>
<keyword evidence="10 14" id="KW-0573">Peptidoglycan synthesis</keyword>
<accession>A0A8J2Y372</accession>
<dbReference type="InterPro" id="IPR036615">
    <property type="entry name" value="Mur_ligase_C_dom_sf"/>
</dbReference>
<dbReference type="HAMAP" id="MF_00046">
    <property type="entry name" value="MurC"/>
    <property type="match status" value="1"/>
</dbReference>
<keyword evidence="5 14" id="KW-0436">Ligase</keyword>
<dbReference type="InterPro" id="IPR000713">
    <property type="entry name" value="Mur_ligase_N"/>
</dbReference>
<dbReference type="GO" id="GO:0008360">
    <property type="term" value="P:regulation of cell shape"/>
    <property type="evidence" value="ECO:0007669"/>
    <property type="project" value="UniProtKB-KW"/>
</dbReference>
<dbReference type="PANTHER" id="PTHR43445:SF3">
    <property type="entry name" value="UDP-N-ACETYLMURAMATE--L-ALANINE LIGASE"/>
    <property type="match status" value="1"/>
</dbReference>
<gene>
    <name evidence="14 19" type="primary">murC</name>
    <name evidence="19" type="ORF">GCM10011342_06110</name>
</gene>
<keyword evidence="15" id="KW-0812">Transmembrane</keyword>
<dbReference type="UniPathway" id="UPA00219"/>
<dbReference type="Gene3D" id="3.90.190.20">
    <property type="entry name" value="Mur ligase, C-terminal domain"/>
    <property type="match status" value="1"/>
</dbReference>
<keyword evidence="6 14" id="KW-0132">Cell division</keyword>
<evidence type="ECO:0000256" key="14">
    <source>
        <dbReference type="HAMAP-Rule" id="MF_00046"/>
    </source>
</evidence>
<keyword evidence="11 14" id="KW-0131">Cell cycle</keyword>
<evidence type="ECO:0000313" key="20">
    <source>
        <dbReference type="Proteomes" id="UP000613582"/>
    </source>
</evidence>
<keyword evidence="8 14" id="KW-0067">ATP-binding</keyword>
<dbReference type="Gene3D" id="3.40.50.720">
    <property type="entry name" value="NAD(P)-binding Rossmann-like Domain"/>
    <property type="match status" value="1"/>
</dbReference>
<dbReference type="InterPro" id="IPR036565">
    <property type="entry name" value="Mur-like_cat_sf"/>
</dbReference>
<dbReference type="PANTHER" id="PTHR43445">
    <property type="entry name" value="UDP-N-ACETYLMURAMATE--L-ALANINE LIGASE-RELATED"/>
    <property type="match status" value="1"/>
</dbReference>
<feature type="domain" description="Mur ligase N-terminal catalytic" evidence="16">
    <location>
        <begin position="18"/>
        <end position="115"/>
    </location>
</feature>
<comment type="catalytic activity">
    <reaction evidence="13 14">
        <text>UDP-N-acetyl-alpha-D-muramate + L-alanine + ATP = UDP-N-acetyl-alpha-D-muramoyl-L-alanine + ADP + phosphate + H(+)</text>
        <dbReference type="Rhea" id="RHEA:23372"/>
        <dbReference type="ChEBI" id="CHEBI:15378"/>
        <dbReference type="ChEBI" id="CHEBI:30616"/>
        <dbReference type="ChEBI" id="CHEBI:43474"/>
        <dbReference type="ChEBI" id="CHEBI:57972"/>
        <dbReference type="ChEBI" id="CHEBI:70757"/>
        <dbReference type="ChEBI" id="CHEBI:83898"/>
        <dbReference type="ChEBI" id="CHEBI:456216"/>
        <dbReference type="EC" id="6.3.2.8"/>
    </reaction>
</comment>
<dbReference type="GO" id="GO:0009252">
    <property type="term" value="P:peptidoglycan biosynthetic process"/>
    <property type="evidence" value="ECO:0007669"/>
    <property type="project" value="UniProtKB-UniRule"/>
</dbReference>
<evidence type="ECO:0000256" key="12">
    <source>
        <dbReference type="ARBA" id="ARBA00023316"/>
    </source>
</evidence>
<feature type="binding site" evidence="14">
    <location>
        <begin position="122"/>
        <end position="128"/>
    </location>
    <ligand>
        <name>ATP</name>
        <dbReference type="ChEBI" id="CHEBI:30616"/>
    </ligand>
</feature>
<keyword evidence="20" id="KW-1185">Reference proteome</keyword>
<evidence type="ECO:0000256" key="5">
    <source>
        <dbReference type="ARBA" id="ARBA00022598"/>
    </source>
</evidence>
<evidence type="ECO:0000256" key="2">
    <source>
        <dbReference type="ARBA" id="ARBA00004752"/>
    </source>
</evidence>
<evidence type="ECO:0000259" key="16">
    <source>
        <dbReference type="Pfam" id="PF01225"/>
    </source>
</evidence>
<evidence type="ECO:0000256" key="11">
    <source>
        <dbReference type="ARBA" id="ARBA00023306"/>
    </source>
</evidence>
<dbReference type="InterPro" id="IPR013221">
    <property type="entry name" value="Mur_ligase_cen"/>
</dbReference>
<feature type="domain" description="Mur ligase central" evidence="18">
    <location>
        <begin position="120"/>
        <end position="305"/>
    </location>
</feature>
<dbReference type="GO" id="GO:0071555">
    <property type="term" value="P:cell wall organization"/>
    <property type="evidence" value="ECO:0007669"/>
    <property type="project" value="UniProtKB-KW"/>
</dbReference>
<comment type="subcellular location">
    <subcellularLocation>
        <location evidence="1 14">Cytoplasm</location>
    </subcellularLocation>
</comment>
<dbReference type="AlphaFoldDB" id="A0A8J2Y372"/>
<evidence type="ECO:0000313" key="19">
    <source>
        <dbReference type="EMBL" id="GGC99859.1"/>
    </source>
</evidence>
<dbReference type="NCBIfam" id="TIGR01082">
    <property type="entry name" value="murC"/>
    <property type="match status" value="1"/>
</dbReference>
<dbReference type="Pfam" id="PF02875">
    <property type="entry name" value="Mur_ligase_C"/>
    <property type="match status" value="1"/>
</dbReference>
<dbReference type="SUPFAM" id="SSF53244">
    <property type="entry name" value="MurD-like peptide ligases, peptide-binding domain"/>
    <property type="match status" value="1"/>
</dbReference>
<evidence type="ECO:0000259" key="17">
    <source>
        <dbReference type="Pfam" id="PF02875"/>
    </source>
</evidence>
<evidence type="ECO:0000256" key="3">
    <source>
        <dbReference type="ARBA" id="ARBA00012211"/>
    </source>
</evidence>
<evidence type="ECO:0000256" key="7">
    <source>
        <dbReference type="ARBA" id="ARBA00022741"/>
    </source>
</evidence>
<keyword evidence="15" id="KW-0472">Membrane</keyword>
<dbReference type="SUPFAM" id="SSF51984">
    <property type="entry name" value="MurCD N-terminal domain"/>
    <property type="match status" value="1"/>
</dbReference>
<comment type="pathway">
    <text evidence="2 14">Cell wall biogenesis; peptidoglycan biosynthesis.</text>
</comment>
<dbReference type="GO" id="GO:0005524">
    <property type="term" value="F:ATP binding"/>
    <property type="evidence" value="ECO:0007669"/>
    <property type="project" value="UniProtKB-UniRule"/>
</dbReference>
<keyword evidence="9 14" id="KW-0133">Cell shape</keyword>
<keyword evidence="4 14" id="KW-0963">Cytoplasm</keyword>
<reference evidence="19" key="1">
    <citation type="journal article" date="2014" name="Int. J. Syst. Evol. Microbiol.">
        <title>Complete genome sequence of Corynebacterium casei LMG S-19264T (=DSM 44701T), isolated from a smear-ripened cheese.</title>
        <authorList>
            <consortium name="US DOE Joint Genome Institute (JGI-PGF)"/>
            <person name="Walter F."/>
            <person name="Albersmeier A."/>
            <person name="Kalinowski J."/>
            <person name="Ruckert C."/>
        </authorList>
    </citation>
    <scope>NUCLEOTIDE SEQUENCE</scope>
    <source>
        <strain evidence="19">CGMCC 1.12921</strain>
    </source>
</reference>
<dbReference type="EC" id="6.3.2.8" evidence="3 14"/>
<feature type="transmembrane region" description="Helical" evidence="15">
    <location>
        <begin position="12"/>
        <end position="32"/>
    </location>
</feature>
<comment type="similarity">
    <text evidence="14">Belongs to the MurCDEF family.</text>
</comment>
<dbReference type="InterPro" id="IPR005758">
    <property type="entry name" value="UDP-N-AcMur_Ala_ligase_MurC"/>
</dbReference>
<sequence length="476" mass="51476">MSDSRKIKIRLPFSAGVVHFVGIGGIGMSGMAEVMHNLGYEVQGSDIAESPNIERLREKGMTVMIGHRPENIDGADAVVVSTAIRPSNPEVAAARARHIPVVRRANMLAELMRLKWNICVAGTHGKTTTTSMIAALLDSAGLDPTVINGGVINAYGTNARLGEGDWMVVEADESDGTFIRLPTTVGVITNIDPEHLDHYGDFDKLRAAFDQFIENTPFYGFGVVCLDHPEVQALVGRITDRRLITYGMNPQADVRAENMSFAEGKAHFDIVFRKRGHVESRIEDVQLPMPGRHNVLNALAAAIVAREVGANDEAIRKGFANFNGVKRRFSLAGTWNGVTIIDDYGHHPVEISAVLAAARTVCDGKVIAVLQPHRYSRLRDLFNDFCACVNEADTVIVSDVYPAGESPIEGFDRDTLVAGITGRGHRDVIAMENWDDLAALVQGKAVAGDYVVFLGAGDVTKHAASLQGRLEALGMA</sequence>
<evidence type="ECO:0000256" key="4">
    <source>
        <dbReference type="ARBA" id="ARBA00022490"/>
    </source>
</evidence>
<keyword evidence="12 14" id="KW-0961">Cell wall biogenesis/degradation</keyword>
<evidence type="ECO:0000256" key="15">
    <source>
        <dbReference type="SAM" id="Phobius"/>
    </source>
</evidence>
<dbReference type="GO" id="GO:0008763">
    <property type="term" value="F:UDP-N-acetylmuramate-L-alanine ligase activity"/>
    <property type="evidence" value="ECO:0007669"/>
    <property type="project" value="UniProtKB-UniRule"/>
</dbReference>
<dbReference type="EMBL" id="BMGH01000001">
    <property type="protein sequence ID" value="GGC99859.1"/>
    <property type="molecule type" value="Genomic_DNA"/>
</dbReference>
<reference evidence="19" key="2">
    <citation type="submission" date="2020-09" db="EMBL/GenBank/DDBJ databases">
        <authorList>
            <person name="Sun Q."/>
            <person name="Zhou Y."/>
        </authorList>
    </citation>
    <scope>NUCLEOTIDE SEQUENCE</scope>
    <source>
        <strain evidence="19">CGMCC 1.12921</strain>
    </source>
</reference>
<dbReference type="InterPro" id="IPR050061">
    <property type="entry name" value="MurCDEF_pg_biosynth"/>
</dbReference>
<comment type="function">
    <text evidence="14">Cell wall formation.</text>
</comment>
<evidence type="ECO:0000256" key="1">
    <source>
        <dbReference type="ARBA" id="ARBA00004496"/>
    </source>
</evidence>
<name>A0A8J2Y372_9PROT</name>
<dbReference type="GO" id="GO:0051301">
    <property type="term" value="P:cell division"/>
    <property type="evidence" value="ECO:0007669"/>
    <property type="project" value="UniProtKB-KW"/>
</dbReference>
<dbReference type="SUPFAM" id="SSF53623">
    <property type="entry name" value="MurD-like peptide ligases, catalytic domain"/>
    <property type="match status" value="1"/>
</dbReference>
<dbReference type="InterPro" id="IPR004101">
    <property type="entry name" value="Mur_ligase_C"/>
</dbReference>